<organism evidence="2 3">
    <name type="scientific">Microthyrium microscopicum</name>
    <dbReference type="NCBI Taxonomy" id="703497"/>
    <lineage>
        <taxon>Eukaryota</taxon>
        <taxon>Fungi</taxon>
        <taxon>Dikarya</taxon>
        <taxon>Ascomycota</taxon>
        <taxon>Pezizomycotina</taxon>
        <taxon>Dothideomycetes</taxon>
        <taxon>Dothideomycetes incertae sedis</taxon>
        <taxon>Microthyriales</taxon>
        <taxon>Microthyriaceae</taxon>
        <taxon>Microthyrium</taxon>
    </lineage>
</organism>
<feature type="region of interest" description="Disordered" evidence="1">
    <location>
        <begin position="460"/>
        <end position="513"/>
    </location>
</feature>
<feature type="region of interest" description="Disordered" evidence="1">
    <location>
        <begin position="192"/>
        <end position="225"/>
    </location>
</feature>
<evidence type="ECO:0000313" key="2">
    <source>
        <dbReference type="EMBL" id="KAF2675075.1"/>
    </source>
</evidence>
<gene>
    <name evidence="2" type="ORF">BT63DRAFT_420309</name>
</gene>
<feature type="compositionally biased region" description="Polar residues" evidence="1">
    <location>
        <begin position="386"/>
        <end position="395"/>
    </location>
</feature>
<evidence type="ECO:0000256" key="1">
    <source>
        <dbReference type="SAM" id="MobiDB-lite"/>
    </source>
</evidence>
<name>A0A6A6US10_9PEZI</name>
<feature type="region of interest" description="Disordered" evidence="1">
    <location>
        <begin position="720"/>
        <end position="779"/>
    </location>
</feature>
<accession>A0A6A6US10</accession>
<dbReference type="AlphaFoldDB" id="A0A6A6US10"/>
<feature type="compositionally biased region" description="Polar residues" evidence="1">
    <location>
        <begin position="29"/>
        <end position="57"/>
    </location>
</feature>
<feature type="region of interest" description="Disordered" evidence="1">
    <location>
        <begin position="1"/>
        <end position="109"/>
    </location>
</feature>
<proteinExistence type="predicted"/>
<feature type="compositionally biased region" description="Basic and acidic residues" evidence="1">
    <location>
        <begin position="58"/>
        <end position="69"/>
    </location>
</feature>
<dbReference type="Proteomes" id="UP000799302">
    <property type="component" value="Unassembled WGS sequence"/>
</dbReference>
<feature type="compositionally biased region" description="Polar residues" evidence="1">
    <location>
        <begin position="1"/>
        <end position="21"/>
    </location>
</feature>
<dbReference type="OrthoDB" id="5288142at2759"/>
<feature type="compositionally biased region" description="Acidic residues" evidence="1">
    <location>
        <begin position="489"/>
        <end position="513"/>
    </location>
</feature>
<reference evidence="2" key="1">
    <citation type="journal article" date="2020" name="Stud. Mycol.">
        <title>101 Dothideomycetes genomes: a test case for predicting lifestyles and emergence of pathogens.</title>
        <authorList>
            <person name="Haridas S."/>
            <person name="Albert R."/>
            <person name="Binder M."/>
            <person name="Bloem J."/>
            <person name="Labutti K."/>
            <person name="Salamov A."/>
            <person name="Andreopoulos B."/>
            <person name="Baker S."/>
            <person name="Barry K."/>
            <person name="Bills G."/>
            <person name="Bluhm B."/>
            <person name="Cannon C."/>
            <person name="Castanera R."/>
            <person name="Culley D."/>
            <person name="Daum C."/>
            <person name="Ezra D."/>
            <person name="Gonzalez J."/>
            <person name="Henrissat B."/>
            <person name="Kuo A."/>
            <person name="Liang C."/>
            <person name="Lipzen A."/>
            <person name="Lutzoni F."/>
            <person name="Magnuson J."/>
            <person name="Mondo S."/>
            <person name="Nolan M."/>
            <person name="Ohm R."/>
            <person name="Pangilinan J."/>
            <person name="Park H.-J."/>
            <person name="Ramirez L."/>
            <person name="Alfaro M."/>
            <person name="Sun H."/>
            <person name="Tritt A."/>
            <person name="Yoshinaga Y."/>
            <person name="Zwiers L.-H."/>
            <person name="Turgeon B."/>
            <person name="Goodwin S."/>
            <person name="Spatafora J."/>
            <person name="Crous P."/>
            <person name="Grigoriev I."/>
        </authorList>
    </citation>
    <scope>NUCLEOTIDE SEQUENCE</scope>
    <source>
        <strain evidence="2">CBS 115976</strain>
    </source>
</reference>
<keyword evidence="3" id="KW-1185">Reference proteome</keyword>
<feature type="region of interest" description="Disordered" evidence="1">
    <location>
        <begin position="671"/>
        <end position="704"/>
    </location>
</feature>
<feature type="compositionally biased region" description="Polar residues" evidence="1">
    <location>
        <begin position="770"/>
        <end position="779"/>
    </location>
</feature>
<dbReference type="EMBL" id="MU004230">
    <property type="protein sequence ID" value="KAF2675075.1"/>
    <property type="molecule type" value="Genomic_DNA"/>
</dbReference>
<sequence length="1058" mass="114856">MPSNVQTSSNQTPGLSHSAANHASEPISVAQNRNPAIHNNESPNSFAAPTMPRATTSSHDHLLDHDEIVHSPADAPQAPRREQAIESEPASPPGESPIRNLQYFEVSSQQQQHQAIPASDLQVVNSSTWEEGREASMYEPQGQNGLQPMPSHYNAGLDPTMDRPTTAASTDTYQQAQTLFRDFDGVHYAPSILQPTVEEDDSRPDSKSSMLREPPPLDNPFPPPASGMVYYPAPVPTTLLLPQRLSKAAPTSIDAKRRSQMIQTLAPDARKSAIWLNERPGSIQAFPPEQEDDLSHLQALKARMSTLPPQLRASMFFENPATLQDVEIKDKSAVATLEDLLDASTTAPVSAFTDHPFAGKAGAAGVYKKEGRAKRQSRMPSGDVQKIQNRQSSHLISEAEDETKRQSSNPIIDTEKPKKRRSSFLGLRRFSVSSTDALNAPDSHLKKKSSRAFSFGGALDDTALNRAPDGTIIGGRSGATTPMLGNDPTGEEDDAEGGEEDDPDFPMPEDGELDYLPPTTLLAELQYRKKIQKTRNRTALESFPNGMHSTLLQMDAVAQVQKKKRQNARITLAWEDPDRVKATENAGGDDEDVPLGMLFAGNSKVTEQLKDQGMGGWDRPMGLLELREREENEPLSLRKARLRGENQFVSRGPSPSMFGAPLLQLNGEEAIESDDEPGESLAQRAQRLKTKKEDGQTNVEGRPISQAFSEELLGQFSASANNSKENLSPGVGDASSNRSASPEGEEETLGQRRARLQRQSQFPQPGPMATGSTAPHNVPQQRPVLRASTSLADLLHHVPVGATRKVSDKDLISGLPANSLLAKSEEVQAAKRERMSRQTSGHMLTQPLMDLGNLNRNSTANAPMNPGFRGGMYNNGGMYNIGFGGQAPATNTASMMDLRQSMYDLNAQRQMQGMSMYGMQQPQMMAYPNAYAGATNSMSPNMGMMGMGMGAGMSMPPVGMMGGMGVPAAYNQMQPMNNFQAASTPNLLSGMNSFAGGSTPNLLGGMGTPQMNAYQQRSSTLMEGRSVAPPMQPAFAEAYLDVKGRNRIDEWRQSVQMG</sequence>
<protein>
    <submittedName>
        <fullName evidence="2">Uncharacterized protein</fullName>
    </submittedName>
</protein>
<evidence type="ECO:0000313" key="3">
    <source>
        <dbReference type="Proteomes" id="UP000799302"/>
    </source>
</evidence>
<feature type="compositionally biased region" description="Pro residues" evidence="1">
    <location>
        <begin position="213"/>
        <end position="225"/>
    </location>
</feature>
<feature type="region of interest" description="Disordered" evidence="1">
    <location>
        <begin position="365"/>
        <end position="422"/>
    </location>
</feature>